<feature type="domain" description="N-acetyltransferase" evidence="2">
    <location>
        <begin position="319"/>
        <end position="404"/>
    </location>
</feature>
<accession>A0A157SVG0</accession>
<dbReference type="PROSITE" id="PS51729">
    <property type="entry name" value="GNAT_YJDJ"/>
    <property type="match status" value="1"/>
</dbReference>
<keyword evidence="4" id="KW-1185">Reference proteome</keyword>
<dbReference type="eggNOG" id="COG1250">
    <property type="taxonomic scope" value="Bacteria"/>
</dbReference>
<gene>
    <name evidence="3" type="primary">fadB2_2</name>
    <name evidence="3" type="ORF">SAMEA3906487_04204</name>
</gene>
<dbReference type="GO" id="GO:0008691">
    <property type="term" value="F:3-hydroxybutyryl-CoA dehydrogenase activity"/>
    <property type="evidence" value="ECO:0007669"/>
    <property type="project" value="UniProtKB-EC"/>
</dbReference>
<dbReference type="AlphaFoldDB" id="A0A157SVG0"/>
<dbReference type="Pfam" id="PF14542">
    <property type="entry name" value="Acetyltransf_CG"/>
    <property type="match status" value="1"/>
</dbReference>
<dbReference type="EMBL" id="LT546645">
    <property type="protein sequence ID" value="SAI74448.1"/>
    <property type="molecule type" value="Genomic_DNA"/>
</dbReference>
<dbReference type="InterPro" id="IPR013328">
    <property type="entry name" value="6PGD_dom2"/>
</dbReference>
<dbReference type="Gene3D" id="3.40.50.720">
    <property type="entry name" value="NAD(P)-binding Rossmann-like Domain"/>
    <property type="match status" value="1"/>
</dbReference>
<dbReference type="InterPro" id="IPR031165">
    <property type="entry name" value="GNAT_YJDJ"/>
</dbReference>
<dbReference type="InterPro" id="IPR006108">
    <property type="entry name" value="3HC_DH_C"/>
</dbReference>
<dbReference type="EC" id="1.1.1.157" evidence="3"/>
<dbReference type="InterPro" id="IPR006176">
    <property type="entry name" value="3-OHacyl-CoA_DH_NAD-bd"/>
</dbReference>
<dbReference type="Pfam" id="PF00725">
    <property type="entry name" value="3HCDH"/>
    <property type="match status" value="1"/>
</dbReference>
<protein>
    <submittedName>
        <fullName evidence="3">Hydroxlacyl-CoA dehydrogenase</fullName>
        <ecNumber evidence="3">1.1.1.157</ecNumber>
    </submittedName>
</protein>
<dbReference type="GO" id="GO:0006631">
    <property type="term" value="P:fatty acid metabolic process"/>
    <property type="evidence" value="ECO:0007669"/>
    <property type="project" value="InterPro"/>
</dbReference>
<dbReference type="PATRIC" id="fig|123899.6.peg.4202"/>
<sequence>MYSPSAIERVAVVGGGTIGASWAALFLSRGLQVTLTDPAPGAEAIVRERIAHAWENLPEILPHALTPQDLRFEADLERGLAGAQFVQENAPEREAFKIELFQRMDALLPPEVIIASSSSGLLMTRVQSACAHPERCLIGHPFNPPHLIPLVEVVGGERTSPAAMDAAMAFYKAIGKYAIRLHKEVPGHIANRLQAALWREATHLAAEGVASVADIDAAISQGPGLRWALFGPHMTFNLGGGEGGMNHFLDHLWEPMQKWWDDLGNPQLTDELRTLLVQGVNAEAQGRSIAELARERDQRLLALLAMKARPTAAPKPQIQHLAEIGRFELIIEGHVCELDYQREDKIMTITHTGVPPALGGRGIAAELTEFALKTARDNGWKVRPQCSYAAAYFKRHPEHADLLA</sequence>
<dbReference type="InterPro" id="IPR008927">
    <property type="entry name" value="6-PGluconate_DH-like_C_sf"/>
</dbReference>
<dbReference type="PANTHER" id="PTHR48075">
    <property type="entry name" value="3-HYDROXYACYL-COA DEHYDROGENASE FAMILY PROTEIN"/>
    <property type="match status" value="1"/>
</dbReference>
<keyword evidence="1 3" id="KW-0560">Oxidoreductase</keyword>
<dbReference type="InterPro" id="IPR016181">
    <property type="entry name" value="Acyl_CoA_acyltransferase"/>
</dbReference>
<dbReference type="KEGG" id="btrm:SAMEA390648704204"/>
<dbReference type="SUPFAM" id="SSF48179">
    <property type="entry name" value="6-phosphogluconate dehydrogenase C-terminal domain-like"/>
    <property type="match status" value="1"/>
</dbReference>
<organism evidence="3 4">
    <name type="scientific">Bordetella trematum</name>
    <dbReference type="NCBI Taxonomy" id="123899"/>
    <lineage>
        <taxon>Bacteria</taxon>
        <taxon>Pseudomonadati</taxon>
        <taxon>Pseudomonadota</taxon>
        <taxon>Betaproteobacteria</taxon>
        <taxon>Burkholderiales</taxon>
        <taxon>Alcaligenaceae</taxon>
        <taxon>Bordetella</taxon>
    </lineage>
</organism>
<dbReference type="Gene3D" id="1.10.1040.10">
    <property type="entry name" value="N-(1-d-carboxylethyl)-l-norvaline Dehydrogenase, domain 2"/>
    <property type="match status" value="1"/>
</dbReference>
<dbReference type="PANTHER" id="PTHR48075:SF5">
    <property type="entry name" value="3-HYDROXYBUTYRYL-COA DEHYDROGENASE"/>
    <property type="match status" value="1"/>
</dbReference>
<evidence type="ECO:0000313" key="4">
    <source>
        <dbReference type="Proteomes" id="UP000076825"/>
    </source>
</evidence>
<dbReference type="SUPFAM" id="SSF55729">
    <property type="entry name" value="Acyl-CoA N-acyltransferases (Nat)"/>
    <property type="match status" value="1"/>
</dbReference>
<evidence type="ECO:0000256" key="1">
    <source>
        <dbReference type="ARBA" id="ARBA00023002"/>
    </source>
</evidence>
<dbReference type="STRING" id="123899.SAMEA3906487_04204"/>
<dbReference type="SUPFAM" id="SSF51735">
    <property type="entry name" value="NAD(P)-binding Rossmann-fold domains"/>
    <property type="match status" value="1"/>
</dbReference>
<name>A0A157SVG0_9BORD</name>
<reference evidence="3 4" key="1">
    <citation type="submission" date="2016-04" db="EMBL/GenBank/DDBJ databases">
        <authorList>
            <consortium name="Pathogen Informatics"/>
        </authorList>
    </citation>
    <scope>NUCLEOTIDE SEQUENCE [LARGE SCALE GENOMIC DNA]</scope>
    <source>
        <strain evidence="3 4">H044680328</strain>
    </source>
</reference>
<evidence type="ECO:0000259" key="2">
    <source>
        <dbReference type="PROSITE" id="PS51729"/>
    </source>
</evidence>
<evidence type="ECO:0000313" key="3">
    <source>
        <dbReference type="EMBL" id="SAI74448.1"/>
    </source>
</evidence>
<dbReference type="InterPro" id="IPR036291">
    <property type="entry name" value="NAD(P)-bd_dom_sf"/>
</dbReference>
<dbReference type="Pfam" id="PF02737">
    <property type="entry name" value="3HCDH_N"/>
    <property type="match status" value="1"/>
</dbReference>
<dbReference type="eggNOG" id="COG2388">
    <property type="taxonomic scope" value="Bacteria"/>
</dbReference>
<proteinExistence type="predicted"/>
<dbReference type="GO" id="GO:0070403">
    <property type="term" value="F:NAD+ binding"/>
    <property type="evidence" value="ECO:0007669"/>
    <property type="project" value="InterPro"/>
</dbReference>
<dbReference type="Proteomes" id="UP000076825">
    <property type="component" value="Chromosome 1"/>
</dbReference>
<dbReference type="Gene3D" id="3.40.630.30">
    <property type="match status" value="1"/>
</dbReference>